<accession>A0A833SY85</accession>
<evidence type="ECO:0000313" key="3">
    <source>
        <dbReference type="Proteomes" id="UP000602510"/>
    </source>
</evidence>
<feature type="chain" id="PRO_5032920561" description="Secreted protein" evidence="1">
    <location>
        <begin position="23"/>
        <end position="110"/>
    </location>
</feature>
<dbReference type="Proteomes" id="UP000602510">
    <property type="component" value="Unassembled WGS sequence"/>
</dbReference>
<dbReference type="AlphaFoldDB" id="A0A833SY85"/>
<reference evidence="2" key="1">
    <citation type="submission" date="2020-04" db="EMBL/GenBank/DDBJ databases">
        <title>Hybrid Assembly of Korean Phytophthora infestans isolates.</title>
        <authorList>
            <person name="Prokchorchik M."/>
            <person name="Lee Y."/>
            <person name="Seo J."/>
            <person name="Cho J.-H."/>
            <person name="Park Y.-E."/>
            <person name="Jang D.-C."/>
            <person name="Im J.-S."/>
            <person name="Choi J.-G."/>
            <person name="Park H.-J."/>
            <person name="Lee G.-B."/>
            <person name="Lee Y.-G."/>
            <person name="Hong S.-Y."/>
            <person name="Cho K."/>
            <person name="Sohn K.H."/>
        </authorList>
    </citation>
    <scope>NUCLEOTIDE SEQUENCE</scope>
    <source>
        <strain evidence="2">KR_1_A1</strain>
    </source>
</reference>
<gene>
    <name evidence="2" type="ORF">GN244_ATG05854</name>
</gene>
<proteinExistence type="predicted"/>
<feature type="signal peptide" evidence="1">
    <location>
        <begin position="1"/>
        <end position="22"/>
    </location>
</feature>
<evidence type="ECO:0000256" key="1">
    <source>
        <dbReference type="SAM" id="SignalP"/>
    </source>
</evidence>
<dbReference type="EMBL" id="WSZM01000111">
    <property type="protein sequence ID" value="KAF4041818.1"/>
    <property type="molecule type" value="Genomic_DNA"/>
</dbReference>
<evidence type="ECO:0000313" key="2">
    <source>
        <dbReference type="EMBL" id="KAF4041818.1"/>
    </source>
</evidence>
<evidence type="ECO:0008006" key="4">
    <source>
        <dbReference type="Google" id="ProtNLM"/>
    </source>
</evidence>
<comment type="caution">
    <text evidence="2">The sequence shown here is derived from an EMBL/GenBank/DDBJ whole genome shotgun (WGS) entry which is preliminary data.</text>
</comment>
<name>A0A833SY85_PHYIN</name>
<organism evidence="2 3">
    <name type="scientific">Phytophthora infestans</name>
    <name type="common">Potato late blight agent</name>
    <name type="synonym">Botrytis infestans</name>
    <dbReference type="NCBI Taxonomy" id="4787"/>
    <lineage>
        <taxon>Eukaryota</taxon>
        <taxon>Sar</taxon>
        <taxon>Stramenopiles</taxon>
        <taxon>Oomycota</taxon>
        <taxon>Peronosporomycetes</taxon>
        <taxon>Peronosporales</taxon>
        <taxon>Peronosporaceae</taxon>
        <taxon>Phytophthora</taxon>
    </lineage>
</organism>
<keyword evidence="3" id="KW-1185">Reference proteome</keyword>
<sequence>MGAHLLDVLPLLLMPLLPCIHSYSPTSLLPSANGGALAQCVAIAADAIAADAIAADAVHPSPRPRSLLLAHLFALLFSANDGEAISSEYCHASVVHVTISAHFSADRAEE</sequence>
<protein>
    <recommendedName>
        <fullName evidence="4">Secreted protein</fullName>
    </recommendedName>
</protein>
<keyword evidence="1" id="KW-0732">Signal</keyword>